<proteinExistence type="predicted"/>
<evidence type="ECO:0000256" key="1">
    <source>
        <dbReference type="SAM" id="Phobius"/>
    </source>
</evidence>
<dbReference type="EMBL" id="JARK01001699">
    <property type="protein sequence ID" value="EYB82297.1"/>
    <property type="molecule type" value="Genomic_DNA"/>
</dbReference>
<evidence type="ECO:0000313" key="3">
    <source>
        <dbReference type="Proteomes" id="UP000024635"/>
    </source>
</evidence>
<dbReference type="Proteomes" id="UP000024635">
    <property type="component" value="Unassembled WGS sequence"/>
</dbReference>
<feature type="transmembrane region" description="Helical" evidence="1">
    <location>
        <begin position="79"/>
        <end position="102"/>
    </location>
</feature>
<sequence length="111" mass="12589">MLTALVQRVALRRTTCSTAEWNSVFRPHMHEVDYSEHHPLDGAFDDADRIATPFTGRPGYRSTREAARTVMLKSWARSVIFLVFFNTSSMLLIALQAVSFLLQNYPTPKAS</sequence>
<keyword evidence="1" id="KW-1133">Transmembrane helix</keyword>
<keyword evidence="1" id="KW-0472">Membrane</keyword>
<organism evidence="2 3">
    <name type="scientific">Ancylostoma ceylanicum</name>
    <dbReference type="NCBI Taxonomy" id="53326"/>
    <lineage>
        <taxon>Eukaryota</taxon>
        <taxon>Metazoa</taxon>
        <taxon>Ecdysozoa</taxon>
        <taxon>Nematoda</taxon>
        <taxon>Chromadorea</taxon>
        <taxon>Rhabditida</taxon>
        <taxon>Rhabditina</taxon>
        <taxon>Rhabditomorpha</taxon>
        <taxon>Strongyloidea</taxon>
        <taxon>Ancylostomatidae</taxon>
        <taxon>Ancylostomatinae</taxon>
        <taxon>Ancylostoma</taxon>
    </lineage>
</organism>
<comment type="caution">
    <text evidence="2">The sequence shown here is derived from an EMBL/GenBank/DDBJ whole genome shotgun (WGS) entry which is preliminary data.</text>
</comment>
<evidence type="ECO:0000313" key="2">
    <source>
        <dbReference type="EMBL" id="EYB82297.1"/>
    </source>
</evidence>
<name>A0A016RW01_9BILA</name>
<keyword evidence="1" id="KW-0812">Transmembrane</keyword>
<keyword evidence="3" id="KW-1185">Reference proteome</keyword>
<dbReference type="AlphaFoldDB" id="A0A016RW01"/>
<reference evidence="3" key="1">
    <citation type="journal article" date="2015" name="Nat. Genet.">
        <title>The genome and transcriptome of the zoonotic hookworm Ancylostoma ceylanicum identify infection-specific gene families.</title>
        <authorList>
            <person name="Schwarz E.M."/>
            <person name="Hu Y."/>
            <person name="Antoshechkin I."/>
            <person name="Miller M.M."/>
            <person name="Sternberg P.W."/>
            <person name="Aroian R.V."/>
        </authorList>
    </citation>
    <scope>NUCLEOTIDE SEQUENCE</scope>
    <source>
        <strain evidence="3">HY135</strain>
    </source>
</reference>
<gene>
    <name evidence="2" type="primary">Acey_s0363.g3544</name>
    <name evidence="2" type="ORF">Y032_0363g3544</name>
</gene>
<accession>A0A016RW01</accession>
<protein>
    <submittedName>
        <fullName evidence="2">Uncharacterized protein</fullName>
    </submittedName>
</protein>